<keyword evidence="4 11" id="KW-0812">Transmembrane</keyword>
<feature type="region of interest" description="Disordered" evidence="10">
    <location>
        <begin position="737"/>
        <end position="756"/>
    </location>
</feature>
<keyword evidence="9" id="KW-0407">Ion channel</keyword>
<keyword evidence="6 11" id="KW-1133">Transmembrane helix</keyword>
<evidence type="ECO:0000256" key="3">
    <source>
        <dbReference type="ARBA" id="ARBA00022448"/>
    </source>
</evidence>
<feature type="compositionally biased region" description="Low complexity" evidence="10">
    <location>
        <begin position="737"/>
        <end position="749"/>
    </location>
</feature>
<dbReference type="InterPro" id="IPR045122">
    <property type="entry name" value="Csc1-like"/>
</dbReference>
<feature type="transmembrane region" description="Helical" evidence="11">
    <location>
        <begin position="665"/>
        <end position="683"/>
    </location>
</feature>
<protein>
    <recommendedName>
        <fullName evidence="17">CSC1-like protein RXW8</fullName>
    </recommendedName>
</protein>
<evidence type="ECO:0000256" key="11">
    <source>
        <dbReference type="SAM" id="Phobius"/>
    </source>
</evidence>
<gene>
    <name evidence="15" type="ORF">CITCOLO1_LOCUS4176</name>
</gene>
<dbReference type="EMBL" id="OZ021745">
    <property type="protein sequence ID" value="CAK9312486.1"/>
    <property type="molecule type" value="Genomic_DNA"/>
</dbReference>
<evidence type="ECO:0000256" key="9">
    <source>
        <dbReference type="ARBA" id="ARBA00023303"/>
    </source>
</evidence>
<organism evidence="15 16">
    <name type="scientific">Citrullus colocynthis</name>
    <name type="common">colocynth</name>
    <dbReference type="NCBI Taxonomy" id="252529"/>
    <lineage>
        <taxon>Eukaryota</taxon>
        <taxon>Viridiplantae</taxon>
        <taxon>Streptophyta</taxon>
        <taxon>Embryophyta</taxon>
        <taxon>Tracheophyta</taxon>
        <taxon>Spermatophyta</taxon>
        <taxon>Magnoliopsida</taxon>
        <taxon>eudicotyledons</taxon>
        <taxon>Gunneridae</taxon>
        <taxon>Pentapetalae</taxon>
        <taxon>rosids</taxon>
        <taxon>fabids</taxon>
        <taxon>Cucurbitales</taxon>
        <taxon>Cucurbitaceae</taxon>
        <taxon>Benincaseae</taxon>
        <taxon>Citrullus</taxon>
    </lineage>
</organism>
<feature type="transmembrane region" description="Helical" evidence="11">
    <location>
        <begin position="484"/>
        <end position="510"/>
    </location>
</feature>
<dbReference type="Proteomes" id="UP001642487">
    <property type="component" value="Chromosome 11"/>
</dbReference>
<dbReference type="Pfam" id="PF14703">
    <property type="entry name" value="PHM7_cyt"/>
    <property type="match status" value="1"/>
</dbReference>
<dbReference type="Pfam" id="PF02714">
    <property type="entry name" value="RSN1_7TM"/>
    <property type="match status" value="1"/>
</dbReference>
<evidence type="ECO:0000256" key="10">
    <source>
        <dbReference type="SAM" id="MobiDB-lite"/>
    </source>
</evidence>
<proteinExistence type="inferred from homology"/>
<evidence type="ECO:0000313" key="15">
    <source>
        <dbReference type="EMBL" id="CAK9312486.1"/>
    </source>
</evidence>
<keyword evidence="3" id="KW-0813">Transport</keyword>
<feature type="transmembrane region" description="Helical" evidence="11">
    <location>
        <begin position="584"/>
        <end position="616"/>
    </location>
</feature>
<keyword evidence="7" id="KW-0406">Ion transport</keyword>
<dbReference type="InterPro" id="IPR027815">
    <property type="entry name" value="CSC1/OSCA1-like_cyt"/>
</dbReference>
<feature type="transmembrane region" description="Helical" evidence="11">
    <location>
        <begin position="42"/>
        <end position="66"/>
    </location>
</feature>
<dbReference type="InterPro" id="IPR003864">
    <property type="entry name" value="CSC1/OSCA1-like_7TM"/>
</dbReference>
<evidence type="ECO:0000313" key="16">
    <source>
        <dbReference type="Proteomes" id="UP001642487"/>
    </source>
</evidence>
<feature type="domain" description="CSC1/OSCA1-like cytosolic" evidence="14">
    <location>
        <begin position="225"/>
        <end position="379"/>
    </location>
</feature>
<feature type="transmembrane region" description="Helical" evidence="11">
    <location>
        <begin position="183"/>
        <end position="203"/>
    </location>
</feature>
<evidence type="ECO:0000259" key="13">
    <source>
        <dbReference type="Pfam" id="PF13967"/>
    </source>
</evidence>
<evidence type="ECO:0000256" key="6">
    <source>
        <dbReference type="ARBA" id="ARBA00022989"/>
    </source>
</evidence>
<feature type="transmembrane region" description="Helical" evidence="11">
    <location>
        <begin position="125"/>
        <end position="154"/>
    </location>
</feature>
<evidence type="ECO:0000256" key="4">
    <source>
        <dbReference type="ARBA" id="ARBA00022692"/>
    </source>
</evidence>
<comment type="subcellular location">
    <subcellularLocation>
        <location evidence="1">Membrane</location>
        <topology evidence="1">Multi-pass membrane protein</topology>
    </subcellularLocation>
</comment>
<evidence type="ECO:0000259" key="12">
    <source>
        <dbReference type="Pfam" id="PF02714"/>
    </source>
</evidence>
<evidence type="ECO:0008006" key="17">
    <source>
        <dbReference type="Google" id="ProtNLM"/>
    </source>
</evidence>
<keyword evidence="5" id="KW-0106">Calcium</keyword>
<sequence>MPCSFTFKFSQLDPGFIFISDWWVFLTGFFRKRTTKQSEMEFSALLTSVGINIGICVVLFSLYSILRKQPSNVTVYFGRKIATRKLKHCETFCLDRFVPSPSWIVKAWETTEEEILALDGLDAVVFLRIIVFSIRVFSIAAIICMFLVLPVNYYGQDMTHKMIPSESIDVFCIENVKENSKWLCVHCIALYVICCSACVLLYFEYSSISRLRLIHITASQANPSHFTVLVRSIPWSLEESYSETVRKFFSNYHASTYLSHQMIYRSGTVQKLLDDAEKMYNMMKENSVEMQCQKLKGGCFCAGSTNSFTILPSVNDSAKDKALYGNMDLVAAGKECSAAFVFFKTRYAALMASNLLQSANPMSWATTLAPEPHDVYWSNLAIPYRQLWIRKIGTLVAATGFMIMFLFPVTIVQGMTQLERLQQTFPFLRGLLKKKYMSELVTGYLPSVILILFLYLVPPTMMSFSALEGSVSRSGRKRSACIKVLYFTIWNVFFANVFAGSIIQTLSVFFSVKDIPAQFGKAVPAQASFFLTYVLSSGWASLSCEVMQIFPLTCNLIRRWILRIKNEPFYEPLKFPYHTEVPRILLFGFLGFTCSILAPLITPFLLFYFFLAYLVYKNQILNVYISKYETGGQFWPIAHNATIFAMIVAQIIALGVFGIKKSPVASGFTIPLIIGTLLFYEYCRQRFLPIFRNTAAEVLIEMDRKDKQCGRMEEMYQWLRTSYCQFTLLSKRDTGTSGCSSSHDSSENSVTDAESAKPGIPKQVIELWNAPCHLGEPVLIDK</sequence>
<evidence type="ECO:0000256" key="8">
    <source>
        <dbReference type="ARBA" id="ARBA00023136"/>
    </source>
</evidence>
<feature type="domain" description="CSC1/OSCA1-like 7TM region" evidence="12">
    <location>
        <begin position="390"/>
        <end position="657"/>
    </location>
</feature>
<dbReference type="Pfam" id="PF13967">
    <property type="entry name" value="RSN1_TM"/>
    <property type="match status" value="1"/>
</dbReference>
<evidence type="ECO:0000256" key="7">
    <source>
        <dbReference type="ARBA" id="ARBA00023065"/>
    </source>
</evidence>
<dbReference type="PANTHER" id="PTHR13018:SF117">
    <property type="entry name" value="CSC1-LIKE PROTEIN RXW8"/>
    <property type="match status" value="1"/>
</dbReference>
<keyword evidence="8 11" id="KW-0472">Membrane</keyword>
<accession>A0ABP0XZY9</accession>
<evidence type="ECO:0000256" key="5">
    <source>
        <dbReference type="ARBA" id="ARBA00022837"/>
    </source>
</evidence>
<keyword evidence="16" id="KW-1185">Reference proteome</keyword>
<comment type="similarity">
    <text evidence="2">Belongs to the CSC1 (TC 1.A.17) family.</text>
</comment>
<evidence type="ECO:0000256" key="2">
    <source>
        <dbReference type="ARBA" id="ARBA00007779"/>
    </source>
</evidence>
<reference evidence="15 16" key="1">
    <citation type="submission" date="2024-03" db="EMBL/GenBank/DDBJ databases">
        <authorList>
            <person name="Gkanogiannis A."/>
            <person name="Becerra Lopez-Lavalle L."/>
        </authorList>
    </citation>
    <scope>NUCLEOTIDE SEQUENCE [LARGE SCALE GENOMIC DNA]</scope>
</reference>
<evidence type="ECO:0000259" key="14">
    <source>
        <dbReference type="Pfam" id="PF14703"/>
    </source>
</evidence>
<feature type="transmembrane region" description="Helical" evidence="11">
    <location>
        <begin position="436"/>
        <end position="457"/>
    </location>
</feature>
<evidence type="ECO:0000256" key="1">
    <source>
        <dbReference type="ARBA" id="ARBA00004141"/>
    </source>
</evidence>
<name>A0ABP0XZY9_9ROSI</name>
<feature type="transmembrane region" description="Helical" evidence="11">
    <location>
        <begin position="637"/>
        <end position="659"/>
    </location>
</feature>
<dbReference type="PANTHER" id="PTHR13018">
    <property type="entry name" value="PROBABLE MEMBRANE PROTEIN DUF221-RELATED"/>
    <property type="match status" value="1"/>
</dbReference>
<feature type="transmembrane region" description="Helical" evidence="11">
    <location>
        <begin position="392"/>
        <end position="415"/>
    </location>
</feature>
<dbReference type="InterPro" id="IPR032880">
    <property type="entry name" value="CSC1/OSCA1-like_N"/>
</dbReference>
<feature type="domain" description="CSC1/OSCA1-like N-terminal transmembrane" evidence="13">
    <location>
        <begin position="44"/>
        <end position="204"/>
    </location>
</feature>